<keyword evidence="2" id="KW-0418">Kinase</keyword>
<dbReference type="InterPro" id="IPR000160">
    <property type="entry name" value="GGDEF_dom"/>
</dbReference>
<evidence type="ECO:0000259" key="4">
    <source>
        <dbReference type="PROSITE" id="PS50110"/>
    </source>
</evidence>
<dbReference type="CDD" id="cd00130">
    <property type="entry name" value="PAS"/>
    <property type="match status" value="1"/>
</dbReference>
<evidence type="ECO:0000313" key="9">
    <source>
        <dbReference type="EMBL" id="MBM7124734.1"/>
    </source>
</evidence>
<keyword evidence="3" id="KW-0597">Phosphoprotein</keyword>
<comment type="caution">
    <text evidence="9">The sequence shown here is derived from an EMBL/GenBank/DDBJ whole genome shotgun (WGS) entry which is preliminary data.</text>
</comment>
<dbReference type="Gene3D" id="3.40.50.2300">
    <property type="match status" value="1"/>
</dbReference>
<dbReference type="InterPro" id="IPR011006">
    <property type="entry name" value="CheY-like_superfamily"/>
</dbReference>
<dbReference type="SUPFAM" id="SSF55785">
    <property type="entry name" value="PYP-like sensor domain (PAS domain)"/>
    <property type="match status" value="1"/>
</dbReference>
<evidence type="ECO:0000259" key="8">
    <source>
        <dbReference type="PROSITE" id="PS50887"/>
    </source>
</evidence>
<dbReference type="CDD" id="cd01948">
    <property type="entry name" value="EAL"/>
    <property type="match status" value="1"/>
</dbReference>
<dbReference type="Pfam" id="PF13185">
    <property type="entry name" value="GAF_2"/>
    <property type="match status" value="2"/>
</dbReference>
<dbReference type="Pfam" id="PF00990">
    <property type="entry name" value="GGDEF"/>
    <property type="match status" value="1"/>
</dbReference>
<evidence type="ECO:0000256" key="1">
    <source>
        <dbReference type="ARBA" id="ARBA00022679"/>
    </source>
</evidence>
<name>A0ABS2K0U9_9GAMM</name>
<reference evidence="9" key="1">
    <citation type="submission" date="2020-10" db="EMBL/GenBank/DDBJ databases">
        <title>Phylogeny of dyella-like bacteria.</title>
        <authorList>
            <person name="Fu J."/>
        </authorList>
    </citation>
    <scope>NUCLEOTIDE SEQUENCE</scope>
    <source>
        <strain evidence="9">DHOC52</strain>
    </source>
</reference>
<dbReference type="SUPFAM" id="SSF141868">
    <property type="entry name" value="EAL domain-like"/>
    <property type="match status" value="1"/>
</dbReference>
<evidence type="ECO:0000256" key="2">
    <source>
        <dbReference type="ARBA" id="ARBA00022777"/>
    </source>
</evidence>
<accession>A0ABS2K0U9</accession>
<sequence length="1114" mass="124024">MTSNRAKHHGVEILIAEDSPTQAERVRYTLEENGFAVTITGNGKQALKAARQRKPALIISDVMMPEMDGFTLCSELRRDEQLQHIPVILLTTLSDVSDIMCGLKCGADNFIRKPYEDSYLLARVDYLLMTNELRRSQKINMGVEIYLGGEKHFITAERQQIVDLLISVYEEAVHLSSALRVRERELTDSNCTLAGLYHVAEGLNGAMSEREVCERALENAMFLPGVQAGWIYLLNDDKTFRLGATRNLPQPLLNTCATRDMCECQRRFLDRNQDCPTNMQACERLAQAGGNGQCHAIVPLWSGGENLGILNLAAAEPEPFKDSELGTFNGLGHQVAIALERANLHEHLERLVEERTAALTAEVAERKRAELRFHNLFEYAPDAVVMIGTDGNIALVNRQAESMFAYPRAELLGKPVEKLLPDILQQAHMDLAKRNMPRAMGAGSTDLLGVRKDGTRFPVDISLSPLEADGSPMAAVAVRDVTERKEAERKIARLNRLYAVLSGINTTIVRVHERKRLFERACRIAVELGKFSLAWVGMFDANTWTVTPVVCEGHEDGCRFVLDLSAAKDSSAQDLSRVHALLQKQPVICNNLASKESLLPLGVEAWARGYRSSAMFPLLMQGAFVGVLGFYASEAHVFDAQEKRLLTEIAHDISFAMSHLQNKDRLNYLAFYDAVTDLPNRMLFLDRVGQKVKAARHERKRFSVIMFDLIRFSRVNESLGRQAGDDLLREFTRRVQEVLGETDVLARFSADTFGLATHYDDEGVTVMQLLDEVFSVIQSQPFQIGGQELSMSVRAGVASYPTDGMDADALWDNAESALKNAQVSGNKYMFYAPSFNVMVTKKLSLESKLRRAVEHEQLVLHYQPAIDIQTGRINGLEALIRWEDPDHGLVLPLSFIPLLEETGMIMQVGEWALKKAVSDAVAWQAKGFGPMKVAVNVSTVQLHDRGFVGLIEHVVKDNGDVAYALELEITESLVMKDIVSNIQKLRVIRQMGVSVAIDDFGTGYSSLSYIAKLPANTLKIDRMFVMNMASSAEDQSIVSTIISLAHSLDMRVVAEGVETDEQARLLRMLKCDEVQGFLYSPAVPAQEVEALLFEHRTLLPGGIEQAPSNSRRLT</sequence>
<dbReference type="InterPro" id="IPR003018">
    <property type="entry name" value="GAF"/>
</dbReference>
<proteinExistence type="predicted"/>
<evidence type="ECO:0000256" key="3">
    <source>
        <dbReference type="PROSITE-ProRule" id="PRU00169"/>
    </source>
</evidence>
<evidence type="ECO:0000259" key="6">
    <source>
        <dbReference type="PROSITE" id="PS50113"/>
    </source>
</evidence>
<dbReference type="Pfam" id="PF00563">
    <property type="entry name" value="EAL"/>
    <property type="match status" value="1"/>
</dbReference>
<dbReference type="Gene3D" id="3.20.20.450">
    <property type="entry name" value="EAL domain"/>
    <property type="match status" value="1"/>
</dbReference>
<evidence type="ECO:0000313" key="10">
    <source>
        <dbReference type="Proteomes" id="UP001430149"/>
    </source>
</evidence>
<dbReference type="PROSITE" id="PS50112">
    <property type="entry name" value="PAS"/>
    <property type="match status" value="1"/>
</dbReference>
<keyword evidence="1" id="KW-0808">Transferase</keyword>
<feature type="domain" description="GGDEF" evidence="8">
    <location>
        <begin position="700"/>
        <end position="833"/>
    </location>
</feature>
<dbReference type="SMART" id="SM00448">
    <property type="entry name" value="REC"/>
    <property type="match status" value="1"/>
</dbReference>
<dbReference type="InterPro" id="IPR000700">
    <property type="entry name" value="PAS-assoc_C"/>
</dbReference>
<dbReference type="PROSITE" id="PS50110">
    <property type="entry name" value="RESPONSE_REGULATORY"/>
    <property type="match status" value="1"/>
</dbReference>
<dbReference type="RefSeq" id="WP_204680265.1">
    <property type="nucleotide sequence ID" value="NZ_BSNR01000011.1"/>
</dbReference>
<dbReference type="PANTHER" id="PTHR44757:SF2">
    <property type="entry name" value="BIOFILM ARCHITECTURE MAINTENANCE PROTEIN MBAA"/>
    <property type="match status" value="1"/>
</dbReference>
<feature type="domain" description="Response regulatory" evidence="4">
    <location>
        <begin position="12"/>
        <end position="128"/>
    </location>
</feature>
<dbReference type="NCBIfam" id="TIGR00229">
    <property type="entry name" value="sensory_box"/>
    <property type="match status" value="1"/>
</dbReference>
<evidence type="ECO:0000259" key="5">
    <source>
        <dbReference type="PROSITE" id="PS50112"/>
    </source>
</evidence>
<dbReference type="InterPro" id="IPR001789">
    <property type="entry name" value="Sig_transdc_resp-reg_receiver"/>
</dbReference>
<dbReference type="InterPro" id="IPR035919">
    <property type="entry name" value="EAL_sf"/>
</dbReference>
<dbReference type="NCBIfam" id="TIGR00254">
    <property type="entry name" value="GGDEF"/>
    <property type="match status" value="1"/>
</dbReference>
<dbReference type="PANTHER" id="PTHR44757">
    <property type="entry name" value="DIGUANYLATE CYCLASE DGCP"/>
    <property type="match status" value="1"/>
</dbReference>
<dbReference type="InterPro" id="IPR001633">
    <property type="entry name" value="EAL_dom"/>
</dbReference>
<dbReference type="InterPro" id="IPR029016">
    <property type="entry name" value="GAF-like_dom_sf"/>
</dbReference>
<protein>
    <submittedName>
        <fullName evidence="9">EAL domain-containing protein</fullName>
    </submittedName>
</protein>
<dbReference type="PROSITE" id="PS50887">
    <property type="entry name" value="GGDEF"/>
    <property type="match status" value="1"/>
</dbReference>
<gene>
    <name evidence="9" type="ORF">ISP19_05025</name>
</gene>
<dbReference type="Gene3D" id="3.30.450.40">
    <property type="match status" value="2"/>
</dbReference>
<dbReference type="Gene3D" id="3.30.450.20">
    <property type="entry name" value="PAS domain"/>
    <property type="match status" value="1"/>
</dbReference>
<dbReference type="InterPro" id="IPR052155">
    <property type="entry name" value="Biofilm_reg_signaling"/>
</dbReference>
<dbReference type="InterPro" id="IPR035965">
    <property type="entry name" value="PAS-like_dom_sf"/>
</dbReference>
<dbReference type="PROSITE" id="PS50113">
    <property type="entry name" value="PAC"/>
    <property type="match status" value="1"/>
</dbReference>
<evidence type="ECO:0000259" key="7">
    <source>
        <dbReference type="PROSITE" id="PS50883"/>
    </source>
</evidence>
<dbReference type="SUPFAM" id="SSF52172">
    <property type="entry name" value="CheY-like"/>
    <property type="match status" value="1"/>
</dbReference>
<dbReference type="PROSITE" id="PS50883">
    <property type="entry name" value="EAL"/>
    <property type="match status" value="1"/>
</dbReference>
<dbReference type="SMART" id="SM00086">
    <property type="entry name" value="PAC"/>
    <property type="match status" value="1"/>
</dbReference>
<dbReference type="Proteomes" id="UP001430149">
    <property type="component" value="Unassembled WGS sequence"/>
</dbReference>
<dbReference type="SUPFAM" id="SSF55073">
    <property type="entry name" value="Nucleotide cyclase"/>
    <property type="match status" value="1"/>
</dbReference>
<feature type="modified residue" description="4-aspartylphosphate" evidence="3">
    <location>
        <position position="61"/>
    </location>
</feature>
<organism evidence="9 10">
    <name type="scientific">Dyella flava</name>
    <dbReference type="NCBI Taxonomy" id="1920170"/>
    <lineage>
        <taxon>Bacteria</taxon>
        <taxon>Pseudomonadati</taxon>
        <taxon>Pseudomonadota</taxon>
        <taxon>Gammaproteobacteria</taxon>
        <taxon>Lysobacterales</taxon>
        <taxon>Rhodanobacteraceae</taxon>
        <taxon>Dyella</taxon>
    </lineage>
</organism>
<dbReference type="EMBL" id="JADIKE010000029">
    <property type="protein sequence ID" value="MBM7124734.1"/>
    <property type="molecule type" value="Genomic_DNA"/>
</dbReference>
<dbReference type="Pfam" id="PF13426">
    <property type="entry name" value="PAS_9"/>
    <property type="match status" value="1"/>
</dbReference>
<dbReference type="CDD" id="cd01949">
    <property type="entry name" value="GGDEF"/>
    <property type="match status" value="1"/>
</dbReference>
<feature type="domain" description="EAL" evidence="7">
    <location>
        <begin position="842"/>
        <end position="1096"/>
    </location>
</feature>
<feature type="domain" description="PAS" evidence="5">
    <location>
        <begin position="369"/>
        <end position="443"/>
    </location>
</feature>
<dbReference type="SMART" id="SM00091">
    <property type="entry name" value="PAS"/>
    <property type="match status" value="1"/>
</dbReference>
<dbReference type="Gene3D" id="3.30.70.270">
    <property type="match status" value="1"/>
</dbReference>
<dbReference type="InterPro" id="IPR001610">
    <property type="entry name" value="PAC"/>
</dbReference>
<dbReference type="InterPro" id="IPR029787">
    <property type="entry name" value="Nucleotide_cyclase"/>
</dbReference>
<dbReference type="InterPro" id="IPR043128">
    <property type="entry name" value="Rev_trsase/Diguanyl_cyclase"/>
</dbReference>
<keyword evidence="10" id="KW-1185">Reference proteome</keyword>
<dbReference type="SUPFAM" id="SSF55781">
    <property type="entry name" value="GAF domain-like"/>
    <property type="match status" value="2"/>
</dbReference>
<dbReference type="Pfam" id="PF00072">
    <property type="entry name" value="Response_reg"/>
    <property type="match status" value="1"/>
</dbReference>
<feature type="domain" description="PAC" evidence="6">
    <location>
        <begin position="443"/>
        <end position="493"/>
    </location>
</feature>
<dbReference type="SMART" id="SM00267">
    <property type="entry name" value="GGDEF"/>
    <property type="match status" value="1"/>
</dbReference>
<dbReference type="SMART" id="SM00052">
    <property type="entry name" value="EAL"/>
    <property type="match status" value="1"/>
</dbReference>
<dbReference type="InterPro" id="IPR000014">
    <property type="entry name" value="PAS"/>
</dbReference>